<dbReference type="Proteomes" id="UP000829401">
    <property type="component" value="Chromosome"/>
</dbReference>
<reference evidence="6" key="1">
    <citation type="journal article" date="2022" name="G3 (Bethesda)">
        <title>Unveiling the complete genome sequence of Alicyclobacillus acidoterrestris DSM 3922T, a taint-producing strain.</title>
        <authorList>
            <person name="Leonardo I.C."/>
            <person name="Barreto Crespo M.T."/>
            <person name="Gaspar F.B."/>
        </authorList>
    </citation>
    <scope>NUCLEOTIDE SEQUENCE [LARGE SCALE GENOMIC DNA]</scope>
    <source>
        <strain evidence="6">DSM 3922</strain>
    </source>
</reference>
<dbReference type="GO" id="GO:0016616">
    <property type="term" value="F:oxidoreductase activity, acting on the CH-OH group of donors, NAD or NADP as acceptor"/>
    <property type="evidence" value="ECO:0007669"/>
    <property type="project" value="UniProtKB-ARBA"/>
</dbReference>
<accession>T0C8J9</accession>
<dbReference type="eggNOG" id="COG0656">
    <property type="taxonomic scope" value="Bacteria"/>
</dbReference>
<evidence type="ECO:0000256" key="3">
    <source>
        <dbReference type="ARBA" id="ARBA00023002"/>
    </source>
</evidence>
<dbReference type="PROSITE" id="PS00062">
    <property type="entry name" value="ALDOKETO_REDUCTASE_2"/>
    <property type="match status" value="1"/>
</dbReference>
<evidence type="ECO:0000256" key="1">
    <source>
        <dbReference type="ARBA" id="ARBA00007905"/>
    </source>
</evidence>
<dbReference type="SUPFAM" id="SSF51430">
    <property type="entry name" value="NAD(P)-linked oxidoreductase"/>
    <property type="match status" value="1"/>
</dbReference>
<dbReference type="STRING" id="1356854.N007_02730"/>
<evidence type="ECO:0000259" key="4">
    <source>
        <dbReference type="Pfam" id="PF00248"/>
    </source>
</evidence>
<dbReference type="OrthoDB" id="9804790at2"/>
<dbReference type="Gene3D" id="3.20.20.100">
    <property type="entry name" value="NADP-dependent oxidoreductase domain"/>
    <property type="match status" value="1"/>
</dbReference>
<evidence type="ECO:0000256" key="2">
    <source>
        <dbReference type="ARBA" id="ARBA00022857"/>
    </source>
</evidence>
<dbReference type="InterPro" id="IPR044500">
    <property type="entry name" value="AKR5G"/>
</dbReference>
<dbReference type="InterPro" id="IPR036812">
    <property type="entry name" value="NAD(P)_OxRdtase_dom_sf"/>
</dbReference>
<feature type="domain" description="NADP-dependent oxidoreductase" evidence="4">
    <location>
        <begin position="22"/>
        <end position="263"/>
    </location>
</feature>
<evidence type="ECO:0000313" key="6">
    <source>
        <dbReference type="Proteomes" id="UP000829401"/>
    </source>
</evidence>
<dbReference type="PRINTS" id="PR00069">
    <property type="entry name" value="ALDKETRDTASE"/>
</dbReference>
<accession>A0A9E6ZJ95</accession>
<dbReference type="PIRSF" id="PIRSF000097">
    <property type="entry name" value="AKR"/>
    <property type="match status" value="1"/>
</dbReference>
<dbReference type="KEGG" id="aaco:K1I37_06680"/>
<keyword evidence="2" id="KW-0521">NADP</keyword>
<name>T0C8J9_ALIAG</name>
<proteinExistence type="inferred from homology"/>
<dbReference type="FunFam" id="3.20.20.100:FF:000015">
    <property type="entry name" value="Oxidoreductase, aldo/keto reductase family"/>
    <property type="match status" value="1"/>
</dbReference>
<dbReference type="InterPro" id="IPR020471">
    <property type="entry name" value="AKR"/>
</dbReference>
<dbReference type="PANTHER" id="PTHR43827:SF3">
    <property type="entry name" value="NADP-DEPENDENT OXIDOREDUCTASE DOMAIN-CONTAINING PROTEIN"/>
    <property type="match status" value="1"/>
</dbReference>
<organism evidence="5 6">
    <name type="scientific">Alicyclobacillus acidoterrestris (strain ATCC 49025 / DSM 3922 / CIP 106132 / NCIMB 13137 / GD3B)</name>
    <dbReference type="NCBI Taxonomy" id="1356854"/>
    <lineage>
        <taxon>Bacteria</taxon>
        <taxon>Bacillati</taxon>
        <taxon>Bacillota</taxon>
        <taxon>Bacilli</taxon>
        <taxon>Bacillales</taxon>
        <taxon>Alicyclobacillaceae</taxon>
        <taxon>Alicyclobacillus</taxon>
    </lineage>
</organism>
<protein>
    <submittedName>
        <fullName evidence="5">Aldo/keto reductase</fullName>
    </submittedName>
</protein>
<gene>
    <name evidence="5" type="ORF">K1I37_06680</name>
</gene>
<dbReference type="AlphaFoldDB" id="T0C8J9"/>
<dbReference type="Pfam" id="PF00248">
    <property type="entry name" value="Aldo_ket_red"/>
    <property type="match status" value="1"/>
</dbReference>
<sequence>MTAKHLTDTTTLNNGVKMPWFGLGVWQTKAGDEVENAVTYALNAGYRHIDTAAAYQNEEGVGNAVRKSGIPRNELFITTKLWNADQGYDTALRAFEESNKRLGLEYVDLYLIHWPVKGKYKDSWKALEKLYKDGVVRAIGVSNFHVHHLEDLLADAEIVPAVNQVECHPLLTQTELRTFCADHKIQFEAWSPLMQGHLDNDVLVNIAKKYNKTPAQVVLRWDLQHGIVTIPKSIRESRIIENAQVFDFELSTDDMNAIDALNENRRFGADPDNFNF</sequence>
<comment type="similarity">
    <text evidence="1">Belongs to the aldo/keto reductase family.</text>
</comment>
<evidence type="ECO:0000313" key="5">
    <source>
        <dbReference type="EMBL" id="UNO50158.1"/>
    </source>
</evidence>
<dbReference type="EMBL" id="CP080467">
    <property type="protein sequence ID" value="UNO50158.1"/>
    <property type="molecule type" value="Genomic_DNA"/>
</dbReference>
<dbReference type="PROSITE" id="PS00798">
    <property type="entry name" value="ALDOKETO_REDUCTASE_1"/>
    <property type="match status" value="1"/>
</dbReference>
<keyword evidence="6" id="KW-1185">Reference proteome</keyword>
<dbReference type="CDD" id="cd19157">
    <property type="entry name" value="AKR_AKR5G1-3"/>
    <property type="match status" value="1"/>
</dbReference>
<dbReference type="PANTHER" id="PTHR43827">
    <property type="entry name" value="2,5-DIKETO-D-GLUCONIC ACID REDUCTASE"/>
    <property type="match status" value="1"/>
</dbReference>
<keyword evidence="3" id="KW-0560">Oxidoreductase</keyword>
<dbReference type="RefSeq" id="WP_021295306.1">
    <property type="nucleotide sequence ID" value="NZ_AURB01000057.1"/>
</dbReference>
<dbReference type="InterPro" id="IPR018170">
    <property type="entry name" value="Aldo/ket_reductase_CS"/>
</dbReference>
<dbReference type="InterPro" id="IPR023210">
    <property type="entry name" value="NADP_OxRdtase_dom"/>
</dbReference>